<evidence type="ECO:0000313" key="3">
    <source>
        <dbReference type="Proteomes" id="UP000042394"/>
    </source>
</evidence>
<evidence type="ECO:0000313" key="2">
    <source>
        <dbReference type="EMBL" id="CNU74776.1"/>
    </source>
</evidence>
<organism evidence="2 3">
    <name type="scientific">Salmonella enterica subsp. enterica serovar Bovismorbificans</name>
    <dbReference type="NCBI Taxonomy" id="58097"/>
    <lineage>
        <taxon>Bacteria</taxon>
        <taxon>Pseudomonadati</taxon>
        <taxon>Pseudomonadota</taxon>
        <taxon>Gammaproteobacteria</taxon>
        <taxon>Enterobacterales</taxon>
        <taxon>Enterobacteriaceae</taxon>
        <taxon>Salmonella</taxon>
    </lineage>
</organism>
<keyword evidence="1" id="KW-1133">Transmembrane helix</keyword>
<dbReference type="EMBL" id="CQPD01000037">
    <property type="protein sequence ID" value="CNU74776.1"/>
    <property type="molecule type" value="Genomic_DNA"/>
</dbReference>
<gene>
    <name evidence="2" type="ORF">ERS008207_03389</name>
</gene>
<feature type="transmembrane region" description="Helical" evidence="1">
    <location>
        <begin position="20"/>
        <end position="41"/>
    </location>
</feature>
<dbReference type="Proteomes" id="UP000042394">
    <property type="component" value="Unassembled WGS sequence"/>
</dbReference>
<keyword evidence="1" id="KW-0472">Membrane</keyword>
<keyword evidence="1" id="KW-0812">Transmembrane</keyword>
<reference evidence="2 3" key="1">
    <citation type="submission" date="2015-03" db="EMBL/GenBank/DDBJ databases">
        <authorList>
            <consortium name="Pathogen Informatics"/>
        </authorList>
    </citation>
    <scope>NUCLEOTIDE SEQUENCE [LARGE SCALE GENOMIC DNA]</scope>
    <source>
        <strain evidence="2 3">D4891</strain>
    </source>
</reference>
<sequence length="84" mass="9786">MTILLKNTLYTFHGLFFRRFHAIQFIFFAHCHPFMFAQLMIGQQFDFFDITHIAGKLAQAMRGIIVVRPAGNDNVTDPDLHIFL</sequence>
<accession>A0A655DMD6</accession>
<proteinExistence type="predicted"/>
<evidence type="ECO:0000256" key="1">
    <source>
        <dbReference type="SAM" id="Phobius"/>
    </source>
</evidence>
<protein>
    <submittedName>
        <fullName evidence="2">Uncharacterized protein</fullName>
    </submittedName>
</protein>
<name>A0A655DMD6_SALET</name>
<dbReference type="AlphaFoldDB" id="A0A655DMD6"/>